<dbReference type="AlphaFoldDB" id="A0AAN8R6A6"/>
<dbReference type="Proteomes" id="UP001356427">
    <property type="component" value="Unassembled WGS sequence"/>
</dbReference>
<dbReference type="GO" id="GO:1905515">
    <property type="term" value="P:non-motile cilium assembly"/>
    <property type="evidence" value="ECO:0007669"/>
    <property type="project" value="TreeGrafter"/>
</dbReference>
<gene>
    <name evidence="2" type="ORF">J4Q44_G00147160</name>
</gene>
<dbReference type="GO" id="GO:0005814">
    <property type="term" value="C:centriole"/>
    <property type="evidence" value="ECO:0007669"/>
    <property type="project" value="TreeGrafter"/>
</dbReference>
<evidence type="ECO:0000313" key="2">
    <source>
        <dbReference type="EMBL" id="KAK6315187.1"/>
    </source>
</evidence>
<sequence>MPHYCQKFVRIKKICNRVKGDVKSLDHSQRRWSMCILLLTKKMTCTRATTDTLKHLIQRSLKMMLVFSKQSGKLMTAQFPGIDIGGRALGTSFGSRFGSERRLLKSRMQMASSMGRPMTGAVQDGAARPMTAVRAAGYSSAMTRGEFTREGEPDKKVKVLEKKVNDLIEESYLAHGCGDLQVRQREDEEGFSEAHLCLLGIDEEDKYIPPNDDTHANLVIEAIKNDKFHQMERERKALAEKLIMTSAKLISPTIAAGFDWCVDMRDFNQAVETLKTFEKKDSRVKSAAATKLSFLYFLRLGRLEESLDCFLKLQAILRNSAQSFRYFPSNMDIIEWLGAYYIDTQFCEKAIQYFERATLIQPAFPGEAVHRHGAEIGPGLRHQTEEGGEYEDLLD</sequence>
<dbReference type="PANTHER" id="PTHR44117:SF1">
    <property type="entry name" value="INTRAFLAGELLAR TRANSPORT PROTEIN 88 HOMOLOG"/>
    <property type="match status" value="1"/>
</dbReference>
<evidence type="ECO:0000256" key="1">
    <source>
        <dbReference type="SAM" id="MobiDB-lite"/>
    </source>
</evidence>
<proteinExistence type="predicted"/>
<name>A0AAN8R6A6_9TELE</name>
<dbReference type="Gene3D" id="1.25.40.10">
    <property type="entry name" value="Tetratricopeptide repeat domain"/>
    <property type="match status" value="1"/>
</dbReference>
<dbReference type="GO" id="GO:0019894">
    <property type="term" value="F:kinesin binding"/>
    <property type="evidence" value="ECO:0007669"/>
    <property type="project" value="TreeGrafter"/>
</dbReference>
<feature type="compositionally biased region" description="Acidic residues" evidence="1">
    <location>
        <begin position="386"/>
        <end position="395"/>
    </location>
</feature>
<dbReference type="GO" id="GO:0001822">
    <property type="term" value="P:kidney development"/>
    <property type="evidence" value="ECO:0007669"/>
    <property type="project" value="TreeGrafter"/>
</dbReference>
<keyword evidence="3" id="KW-1185">Reference proteome</keyword>
<dbReference type="EMBL" id="JAGTTL010000012">
    <property type="protein sequence ID" value="KAK6315187.1"/>
    <property type="molecule type" value="Genomic_DNA"/>
</dbReference>
<dbReference type="InterPro" id="IPR011990">
    <property type="entry name" value="TPR-like_helical_dom_sf"/>
</dbReference>
<dbReference type="SUPFAM" id="SSF48452">
    <property type="entry name" value="TPR-like"/>
    <property type="match status" value="1"/>
</dbReference>
<dbReference type="GO" id="GO:0097546">
    <property type="term" value="C:ciliary base"/>
    <property type="evidence" value="ECO:0007669"/>
    <property type="project" value="TreeGrafter"/>
</dbReference>
<dbReference type="GO" id="GO:0036064">
    <property type="term" value="C:ciliary basal body"/>
    <property type="evidence" value="ECO:0007669"/>
    <property type="project" value="TreeGrafter"/>
</dbReference>
<reference evidence="2 3" key="1">
    <citation type="submission" date="2021-04" db="EMBL/GenBank/DDBJ databases">
        <authorList>
            <person name="De Guttry C."/>
            <person name="Zahm M."/>
            <person name="Klopp C."/>
            <person name="Cabau C."/>
            <person name="Louis A."/>
            <person name="Berthelot C."/>
            <person name="Parey E."/>
            <person name="Roest Crollius H."/>
            <person name="Montfort J."/>
            <person name="Robinson-Rechavi M."/>
            <person name="Bucao C."/>
            <person name="Bouchez O."/>
            <person name="Gislard M."/>
            <person name="Lluch J."/>
            <person name="Milhes M."/>
            <person name="Lampietro C."/>
            <person name="Lopez Roques C."/>
            <person name="Donnadieu C."/>
            <person name="Braasch I."/>
            <person name="Desvignes T."/>
            <person name="Postlethwait J."/>
            <person name="Bobe J."/>
            <person name="Wedekind C."/>
            <person name="Guiguen Y."/>
        </authorList>
    </citation>
    <scope>NUCLEOTIDE SEQUENCE [LARGE SCALE GENOMIC DNA]</scope>
    <source>
        <strain evidence="2">Cs_M1</strain>
        <tissue evidence="2">Blood</tissue>
    </source>
</reference>
<dbReference type="PANTHER" id="PTHR44117">
    <property type="entry name" value="INTRAFLAGELLAR TRANSPORT PROTEIN 88 HOMOLOG"/>
    <property type="match status" value="1"/>
</dbReference>
<feature type="region of interest" description="Disordered" evidence="1">
    <location>
        <begin position="376"/>
        <end position="395"/>
    </location>
</feature>
<evidence type="ECO:0000313" key="3">
    <source>
        <dbReference type="Proteomes" id="UP001356427"/>
    </source>
</evidence>
<dbReference type="GO" id="GO:0042073">
    <property type="term" value="P:intraciliary transport"/>
    <property type="evidence" value="ECO:0007669"/>
    <property type="project" value="TreeGrafter"/>
</dbReference>
<dbReference type="GO" id="GO:0097730">
    <property type="term" value="C:non-motile cilium"/>
    <property type="evidence" value="ECO:0007669"/>
    <property type="project" value="TreeGrafter"/>
</dbReference>
<dbReference type="GO" id="GO:0060122">
    <property type="term" value="P:inner ear receptor cell stereocilium organization"/>
    <property type="evidence" value="ECO:0007669"/>
    <property type="project" value="TreeGrafter"/>
</dbReference>
<organism evidence="2 3">
    <name type="scientific">Coregonus suidteri</name>
    <dbReference type="NCBI Taxonomy" id="861788"/>
    <lineage>
        <taxon>Eukaryota</taxon>
        <taxon>Metazoa</taxon>
        <taxon>Chordata</taxon>
        <taxon>Craniata</taxon>
        <taxon>Vertebrata</taxon>
        <taxon>Euteleostomi</taxon>
        <taxon>Actinopterygii</taxon>
        <taxon>Neopterygii</taxon>
        <taxon>Teleostei</taxon>
        <taxon>Protacanthopterygii</taxon>
        <taxon>Salmoniformes</taxon>
        <taxon>Salmonidae</taxon>
        <taxon>Coregoninae</taxon>
        <taxon>Coregonus</taxon>
    </lineage>
</organism>
<accession>A0AAN8R6A6</accession>
<comment type="caution">
    <text evidence="2">The sequence shown here is derived from an EMBL/GenBank/DDBJ whole genome shotgun (WGS) entry which is preliminary data.</text>
</comment>
<protein>
    <submittedName>
        <fullName evidence="2">Uncharacterized protein</fullName>
    </submittedName>
</protein>